<dbReference type="InterPro" id="IPR010930">
    <property type="entry name" value="Flg_bb/hook_C_dom"/>
</dbReference>
<dbReference type="InterPro" id="IPR002371">
    <property type="entry name" value="FlgK"/>
</dbReference>
<feature type="domain" description="Flagellar hook-associated protein FlgK helical" evidence="9">
    <location>
        <begin position="86"/>
        <end position="324"/>
    </location>
</feature>
<dbReference type="Pfam" id="PF00460">
    <property type="entry name" value="Flg_bb_rod"/>
    <property type="match status" value="1"/>
</dbReference>
<evidence type="ECO:0000256" key="4">
    <source>
        <dbReference type="ARBA" id="ARBA00016244"/>
    </source>
</evidence>
<evidence type="ECO:0000259" key="8">
    <source>
        <dbReference type="Pfam" id="PF06429"/>
    </source>
</evidence>
<dbReference type="Pfam" id="PF22638">
    <property type="entry name" value="FlgK_D1"/>
    <property type="match status" value="1"/>
</dbReference>
<comment type="similarity">
    <text evidence="3">Belongs to the flagella basal body rod proteins family.</text>
</comment>
<dbReference type="GO" id="GO:0044780">
    <property type="term" value="P:bacterial-type flagellum assembly"/>
    <property type="evidence" value="ECO:0007669"/>
    <property type="project" value="InterPro"/>
</dbReference>
<dbReference type="PANTHER" id="PTHR30033:SF1">
    <property type="entry name" value="FLAGELLAR HOOK-ASSOCIATED PROTEIN 1"/>
    <property type="match status" value="1"/>
</dbReference>
<dbReference type="KEGG" id="salm:D0Y50_04560"/>
<evidence type="ECO:0000313" key="10">
    <source>
        <dbReference type="EMBL" id="AXR08398.1"/>
    </source>
</evidence>
<evidence type="ECO:0000256" key="5">
    <source>
        <dbReference type="ARBA" id="ARBA00022525"/>
    </source>
</evidence>
<dbReference type="PANTHER" id="PTHR30033">
    <property type="entry name" value="FLAGELLAR HOOK-ASSOCIATED PROTEIN 1"/>
    <property type="match status" value="1"/>
</dbReference>
<dbReference type="AlphaFoldDB" id="A0A346NS91"/>
<keyword evidence="6" id="KW-0975">Bacterial flagellum</keyword>
<keyword evidence="10" id="KW-0966">Cell projection</keyword>
<dbReference type="InterPro" id="IPR001444">
    <property type="entry name" value="Flag_bb_rod_N"/>
</dbReference>
<evidence type="ECO:0000256" key="6">
    <source>
        <dbReference type="ARBA" id="ARBA00023143"/>
    </source>
</evidence>
<keyword evidence="10" id="KW-0282">Flagellum</keyword>
<keyword evidence="10" id="KW-0969">Cilium</keyword>
<reference evidence="10 11" key="1">
    <citation type="submission" date="2018-08" db="EMBL/GenBank/DDBJ databases">
        <title>Salinimonas sediminis sp. nov., a piezophilic bacterium isolated from a deep-sea sediment sample from the New Britain Trench.</title>
        <authorList>
            <person name="Cao J."/>
        </authorList>
    </citation>
    <scope>NUCLEOTIDE SEQUENCE [LARGE SCALE GENOMIC DNA]</scope>
    <source>
        <strain evidence="10 11">N102</strain>
    </source>
</reference>
<dbReference type="GO" id="GO:0009424">
    <property type="term" value="C:bacterial-type flagellum hook"/>
    <property type="evidence" value="ECO:0007669"/>
    <property type="project" value="InterPro"/>
</dbReference>
<dbReference type="PROSITE" id="PS00588">
    <property type="entry name" value="FLAGELLA_BB_ROD"/>
    <property type="match status" value="1"/>
</dbReference>
<accession>A0A346NS91</accession>
<keyword evidence="5" id="KW-0964">Secreted</keyword>
<organism evidence="10 11">
    <name type="scientific">Salinimonas sediminis</name>
    <dbReference type="NCBI Taxonomy" id="2303538"/>
    <lineage>
        <taxon>Bacteria</taxon>
        <taxon>Pseudomonadati</taxon>
        <taxon>Pseudomonadota</taxon>
        <taxon>Gammaproteobacteria</taxon>
        <taxon>Alteromonadales</taxon>
        <taxon>Alteromonadaceae</taxon>
        <taxon>Alteromonas/Salinimonas group</taxon>
        <taxon>Salinimonas</taxon>
    </lineage>
</organism>
<sequence>MRNVDLFSIASSGVNASNKLLQTTSNNIANVNTDGYVRERTVFSNSLLEGVGQGTTERVIDVFAQNQLRRDTTSVGELETFTQKTSMIDNLLASEANSISTGLSKFFASVQTAADDPTNLASRESVLGEAEALLRRMGTVSEYMESIEDELNLEFDSQVKQANSLIANIGELNKAILKNQNTAQGEPSGLLNQRDKAINELAEMMAIEVRTNANGTKGVNLSSGESLVLENGGFNLLELTSGPDTTEKQLELGFNIQNGVPQASVQITEDKLGGSLGGLFRFRNEVLGAAQRDVGQMAVAMADAVNTQNKLGMDLDMQLGGNIFTLSEVPGIGYPDNSDTTLELSAQFTEGKGNQVTDADYQIAVNSVDASGNPVSITLTMLNSDGTPKSLDSSGNPVTSGPITVNTAGNTALPGGIEVSFDSAGGYAADDLFLVQPTKTIAADITLATNRPEDFAFAAPVRAQADSSNLGDATVKSVAINDTETGQTPATTAFDGAGGLTATPDAVYSAPVQIVFTSASEFAVYDGINAAPIATVTGVTDYNNLLEQASATVGWPFPAGSDYPGYDISLEGLPVAGDSFAISYNTDGINDNTNARKLAELQQASLVQLSSNSTNQQRTLHDSFSSLIGRVGEKSANAEISLQAAEAMKEQSQNWFESVSGVSLDEEAANLIRYQQSYAAAARILSTAQELFDTILSAAR</sequence>
<name>A0A346NS91_9ALTE</name>
<evidence type="ECO:0000256" key="2">
    <source>
        <dbReference type="ARBA" id="ARBA00004613"/>
    </source>
</evidence>
<dbReference type="PRINTS" id="PR01005">
    <property type="entry name" value="FLGHOOKAP1"/>
</dbReference>
<dbReference type="OrthoDB" id="9802553at2"/>
<dbReference type="EMBL" id="CP031769">
    <property type="protein sequence ID" value="AXR08398.1"/>
    <property type="molecule type" value="Genomic_DNA"/>
</dbReference>
<feature type="domain" description="Flagellar basal body rod protein N-terminal" evidence="7">
    <location>
        <begin position="9"/>
        <end position="36"/>
    </location>
</feature>
<dbReference type="InterPro" id="IPR019776">
    <property type="entry name" value="Flagellar_basal_body_rod_CS"/>
</dbReference>
<dbReference type="GO" id="GO:0005576">
    <property type="term" value="C:extracellular region"/>
    <property type="evidence" value="ECO:0007669"/>
    <property type="project" value="UniProtKB-SubCell"/>
</dbReference>
<comment type="subcellular location">
    <subcellularLocation>
        <location evidence="1">Bacterial flagellum</location>
    </subcellularLocation>
    <subcellularLocation>
        <location evidence="2">Secreted</location>
    </subcellularLocation>
</comment>
<dbReference type="NCBIfam" id="TIGR02492">
    <property type="entry name" value="flgK_ends"/>
    <property type="match status" value="1"/>
</dbReference>
<dbReference type="Pfam" id="PF06429">
    <property type="entry name" value="Flg_bbr_C"/>
    <property type="match status" value="1"/>
</dbReference>
<gene>
    <name evidence="10" type="primary">flgK</name>
    <name evidence="10" type="ORF">D0Y50_04560</name>
</gene>
<dbReference type="Proteomes" id="UP000262073">
    <property type="component" value="Chromosome"/>
</dbReference>
<evidence type="ECO:0000259" key="7">
    <source>
        <dbReference type="Pfam" id="PF00460"/>
    </source>
</evidence>
<feature type="domain" description="Flagellar basal-body/hook protein C-terminal" evidence="8">
    <location>
        <begin position="659"/>
        <end position="697"/>
    </location>
</feature>
<keyword evidence="11" id="KW-1185">Reference proteome</keyword>
<dbReference type="GO" id="GO:0005198">
    <property type="term" value="F:structural molecule activity"/>
    <property type="evidence" value="ECO:0007669"/>
    <property type="project" value="InterPro"/>
</dbReference>
<protein>
    <recommendedName>
        <fullName evidence="4">Flagellar hook-associated protein 1</fullName>
    </recommendedName>
</protein>
<proteinExistence type="inferred from homology"/>
<evidence type="ECO:0000256" key="1">
    <source>
        <dbReference type="ARBA" id="ARBA00004365"/>
    </source>
</evidence>
<dbReference type="InterPro" id="IPR053927">
    <property type="entry name" value="FlgK_helical"/>
</dbReference>
<dbReference type="SUPFAM" id="SSF64518">
    <property type="entry name" value="Phase 1 flagellin"/>
    <property type="match status" value="2"/>
</dbReference>
<evidence type="ECO:0000259" key="9">
    <source>
        <dbReference type="Pfam" id="PF22638"/>
    </source>
</evidence>
<evidence type="ECO:0000256" key="3">
    <source>
        <dbReference type="ARBA" id="ARBA00009677"/>
    </source>
</evidence>
<evidence type="ECO:0000313" key="11">
    <source>
        <dbReference type="Proteomes" id="UP000262073"/>
    </source>
</evidence>